<dbReference type="Pfam" id="PF13650">
    <property type="entry name" value="Asp_protease_2"/>
    <property type="match status" value="1"/>
</dbReference>
<reference evidence="1" key="1">
    <citation type="submission" date="2021-12" db="EMBL/GenBank/DDBJ databases">
        <authorList>
            <person name="Martin H S."/>
        </authorList>
    </citation>
    <scope>NUCLEOTIDE SEQUENCE</scope>
</reference>
<evidence type="ECO:0000313" key="2">
    <source>
        <dbReference type="Proteomes" id="UP000838878"/>
    </source>
</evidence>
<dbReference type="SUPFAM" id="SSF50630">
    <property type="entry name" value="Acid proteases"/>
    <property type="match status" value="1"/>
</dbReference>
<dbReference type="EMBL" id="OV170223">
    <property type="protein sequence ID" value="CAH0722936.1"/>
    <property type="molecule type" value="Genomic_DNA"/>
</dbReference>
<dbReference type="Gene3D" id="2.40.70.10">
    <property type="entry name" value="Acid Proteases"/>
    <property type="match status" value="1"/>
</dbReference>
<proteinExistence type="predicted"/>
<keyword evidence="2" id="KW-1185">Reference proteome</keyword>
<dbReference type="AlphaFoldDB" id="A0A8J9YCQ2"/>
<accession>A0A8J9YCQ2</accession>
<name>A0A8J9YCQ2_9NEOP</name>
<evidence type="ECO:0000313" key="1">
    <source>
        <dbReference type="EMBL" id="CAH0722936.1"/>
    </source>
</evidence>
<dbReference type="OrthoDB" id="115435at2759"/>
<protein>
    <submittedName>
        <fullName evidence="1">Uncharacterized protein</fullName>
    </submittedName>
</protein>
<organism evidence="1 2">
    <name type="scientific">Brenthis ino</name>
    <name type="common">lesser marbled fritillary</name>
    <dbReference type="NCBI Taxonomy" id="405034"/>
    <lineage>
        <taxon>Eukaryota</taxon>
        <taxon>Metazoa</taxon>
        <taxon>Ecdysozoa</taxon>
        <taxon>Arthropoda</taxon>
        <taxon>Hexapoda</taxon>
        <taxon>Insecta</taxon>
        <taxon>Pterygota</taxon>
        <taxon>Neoptera</taxon>
        <taxon>Endopterygota</taxon>
        <taxon>Lepidoptera</taxon>
        <taxon>Glossata</taxon>
        <taxon>Ditrysia</taxon>
        <taxon>Papilionoidea</taxon>
        <taxon>Nymphalidae</taxon>
        <taxon>Heliconiinae</taxon>
        <taxon>Argynnini</taxon>
        <taxon>Brenthis</taxon>
    </lineage>
</organism>
<dbReference type="InterPro" id="IPR021109">
    <property type="entry name" value="Peptidase_aspartic_dom_sf"/>
</dbReference>
<feature type="non-terminal residue" evidence="1">
    <location>
        <position position="242"/>
    </location>
</feature>
<dbReference type="Proteomes" id="UP000838878">
    <property type="component" value="Chromosome 3"/>
</dbReference>
<gene>
    <name evidence="1" type="ORF">BINO364_LOCUS8820</name>
</gene>
<sequence length="242" mass="27031">MQIKINNKPTSAFIDFGSTCNTITETVCKELNLEFYTCTRNIVIRGFGGSKIIPIGEVVVNVNVDEAICETKAYIVPDIAQDIGVIIGQPFTEYPYVYVIKTPTSLKIYNANILTELPNIHETADRIRLVTDETVVLQPGVNKIVVSCLQPIFDSVLINNTEHNTPRAECIISTCENDMIQGKTVLKVFNKTNDFFSIPEGHCVARATITCGTKQYKVGENLEPYVLEKLENILNDYSDCLR</sequence>
<dbReference type="CDD" id="cd00303">
    <property type="entry name" value="retropepsin_like"/>
    <property type="match status" value="1"/>
</dbReference>